<proteinExistence type="predicted"/>
<sequence>MSFLSVSVLIGAVVIVGLVATCAICLTMEQIQQTATDLTDRLSELAPYLLLAGVFFLIRRFTQGPSQRLSREIGIPITDEIFQIEGLFVAHLQNLAPELLIPVFSGFYMFGFAFLLVAPIALYLLTPALRPLKELLVAYILNYAAGAFLYTVFVAVGPRNHLAKVDGLMYQFYPQTSDVTSVVSENTDVFPSLHTSLSVIVLLFAWQTRDLQPRWLRIATVITTGIVLATMILGIHWATDVVAGIALAVGCVYFARYIVGIAENRLGSYQSQDAEVA</sequence>
<feature type="transmembrane region" description="Helical" evidence="1">
    <location>
        <begin position="241"/>
        <end position="259"/>
    </location>
</feature>
<name>A0A6B0T9K1_9EURY</name>
<accession>A0A6B0T9K1</accession>
<dbReference type="InterPro" id="IPR036938">
    <property type="entry name" value="PAP2/HPO_sf"/>
</dbReference>
<dbReference type="SUPFAM" id="SSF48317">
    <property type="entry name" value="Acid phosphatase/Vanadium-dependent haloperoxidase"/>
    <property type="match status" value="1"/>
</dbReference>
<feature type="transmembrane region" description="Helical" evidence="1">
    <location>
        <begin position="218"/>
        <end position="235"/>
    </location>
</feature>
<dbReference type="Gene3D" id="1.20.144.10">
    <property type="entry name" value="Phosphatidic acid phosphatase type 2/haloperoxidase"/>
    <property type="match status" value="1"/>
</dbReference>
<dbReference type="GO" id="GO:0016020">
    <property type="term" value="C:membrane"/>
    <property type="evidence" value="ECO:0007669"/>
    <property type="project" value="UniProtKB-SubCell"/>
</dbReference>
<dbReference type="EMBL" id="WUUT01000003">
    <property type="protein sequence ID" value="MXR51921.1"/>
    <property type="molecule type" value="Genomic_DNA"/>
</dbReference>
<dbReference type="CDD" id="cd03386">
    <property type="entry name" value="PAP2_Aur1_like"/>
    <property type="match status" value="1"/>
</dbReference>
<keyword evidence="1" id="KW-1133">Transmembrane helix</keyword>
<evidence type="ECO:0000313" key="3">
    <source>
        <dbReference type="EMBL" id="MXR51921.1"/>
    </source>
</evidence>
<evidence type="ECO:0000256" key="1">
    <source>
        <dbReference type="SAM" id="Phobius"/>
    </source>
</evidence>
<dbReference type="SMART" id="SM00014">
    <property type="entry name" value="acidPPc"/>
    <property type="match status" value="1"/>
</dbReference>
<dbReference type="Proteomes" id="UP000466535">
    <property type="component" value="Unassembled WGS sequence"/>
</dbReference>
<organism evidence="3 4">
    <name type="scientific">Halovenus carboxidivorans</name>
    <dbReference type="NCBI Taxonomy" id="2692199"/>
    <lineage>
        <taxon>Archaea</taxon>
        <taxon>Methanobacteriati</taxon>
        <taxon>Methanobacteriota</taxon>
        <taxon>Stenosarchaea group</taxon>
        <taxon>Halobacteria</taxon>
        <taxon>Halobacteriales</taxon>
        <taxon>Haloarculaceae</taxon>
        <taxon>Halovenus</taxon>
    </lineage>
</organism>
<comment type="caution">
    <text evidence="3">The sequence shown here is derived from an EMBL/GenBank/DDBJ whole genome shotgun (WGS) entry which is preliminary data.</text>
</comment>
<dbReference type="RefSeq" id="WP_159764043.1">
    <property type="nucleotide sequence ID" value="NZ_WUUT01000003.1"/>
</dbReference>
<dbReference type="InterPro" id="IPR026841">
    <property type="entry name" value="Aur1/Ipt1"/>
</dbReference>
<keyword evidence="1" id="KW-0812">Transmembrane</keyword>
<feature type="transmembrane region" description="Helical" evidence="1">
    <location>
        <begin position="136"/>
        <end position="156"/>
    </location>
</feature>
<gene>
    <name evidence="3" type="ORF">GRX03_09950</name>
</gene>
<dbReference type="AlphaFoldDB" id="A0A6B0T9K1"/>
<dbReference type="Pfam" id="PF14378">
    <property type="entry name" value="PAP2_3"/>
    <property type="match status" value="1"/>
</dbReference>
<keyword evidence="4" id="KW-1185">Reference proteome</keyword>
<evidence type="ECO:0000259" key="2">
    <source>
        <dbReference type="SMART" id="SM00014"/>
    </source>
</evidence>
<feature type="domain" description="Phosphatidic acid phosphatase type 2/haloperoxidase" evidence="2">
    <location>
        <begin position="140"/>
        <end position="256"/>
    </location>
</feature>
<keyword evidence="1" id="KW-0472">Membrane</keyword>
<evidence type="ECO:0000313" key="4">
    <source>
        <dbReference type="Proteomes" id="UP000466535"/>
    </source>
</evidence>
<reference evidence="3 4" key="1">
    <citation type="submission" date="2019-12" db="EMBL/GenBank/DDBJ databases">
        <title>Isolation and characterization of three novel carbon monoxide-oxidizing members of Halobacteria from salione crusts and soils.</title>
        <authorList>
            <person name="Myers M.R."/>
            <person name="King G.M."/>
        </authorList>
    </citation>
    <scope>NUCLEOTIDE SEQUENCE [LARGE SCALE GENOMIC DNA]</scope>
    <source>
        <strain evidence="3 4">WSH3</strain>
    </source>
</reference>
<feature type="transmembrane region" description="Helical" evidence="1">
    <location>
        <begin position="99"/>
        <end position="124"/>
    </location>
</feature>
<protein>
    <submittedName>
        <fullName evidence="3">Phosphatase PAP2 family protein</fullName>
    </submittedName>
</protein>
<dbReference type="InterPro" id="IPR000326">
    <property type="entry name" value="PAP2/HPO"/>
</dbReference>
<dbReference type="OrthoDB" id="329477at2157"/>
<feature type="transmembrane region" description="Helical" evidence="1">
    <location>
        <begin position="6"/>
        <end position="25"/>
    </location>
</feature>